<dbReference type="Pfam" id="PF01380">
    <property type="entry name" value="SIS"/>
    <property type="match status" value="2"/>
</dbReference>
<organism evidence="5 6">
    <name type="scientific">Methylorubrum salsuginis</name>
    <dbReference type="NCBI Taxonomy" id="414703"/>
    <lineage>
        <taxon>Bacteria</taxon>
        <taxon>Pseudomonadati</taxon>
        <taxon>Pseudomonadota</taxon>
        <taxon>Alphaproteobacteria</taxon>
        <taxon>Hyphomicrobiales</taxon>
        <taxon>Methylobacteriaceae</taxon>
        <taxon>Methylorubrum</taxon>
    </lineage>
</organism>
<dbReference type="InterPro" id="IPR035466">
    <property type="entry name" value="GlmS/AgaS_SIS"/>
</dbReference>
<dbReference type="OrthoDB" id="9761808at2"/>
<sequence length="338" mass="34344">MTATPTSMAREIAEIPQAAERLLAAGEAARIAEALNPKDIPFVVLCGRGSSGHAGVALRYLIETRLGLPVSASAPSVVTGYDRSPRVAGALFVVVSQSGRSPDLVAATQAARAGGALTLALVNDPDSPAAKASDLVLPILAGPERAVAATKTVTNSMIAGAALVAAWAGDRDLADGLAALPGRLTQALALDWSAWGADLDGAPAAFVTGRGHGLGTVREIALKLAETLRLPALGYSAAELRHGPRASVSAGTPVLALRQADAVADGIDGLVRDLRRDGVRVQACGGPAGTLPWLGDGHPACDPIAMLVPAYRAIEAESRRRGLDPDAPAGLTKVTETL</sequence>
<dbReference type="PANTHER" id="PTHR10937:SF8">
    <property type="entry name" value="AMINOTRANSFERASE-RELATED"/>
    <property type="match status" value="1"/>
</dbReference>
<dbReference type="PROSITE" id="PS51464">
    <property type="entry name" value="SIS"/>
    <property type="match status" value="2"/>
</dbReference>
<dbReference type="PANTHER" id="PTHR10937">
    <property type="entry name" value="GLUCOSAMINE--FRUCTOSE-6-PHOSPHATE AMINOTRANSFERASE, ISOMERIZING"/>
    <property type="match status" value="1"/>
</dbReference>
<keyword evidence="1" id="KW-0032">Aminotransferase</keyword>
<feature type="domain" description="SIS" evidence="4">
    <location>
        <begin position="195"/>
        <end position="338"/>
    </location>
</feature>
<evidence type="ECO:0000256" key="3">
    <source>
        <dbReference type="SAM" id="MobiDB-lite"/>
    </source>
</evidence>
<evidence type="ECO:0000313" key="5">
    <source>
        <dbReference type="EMBL" id="SFL05813.1"/>
    </source>
</evidence>
<protein>
    <submittedName>
        <fullName evidence="5">Glutamine--fructose-6-phosphate transaminase</fullName>
    </submittedName>
</protein>
<dbReference type="InterPro" id="IPR035490">
    <property type="entry name" value="GlmS/FrlB_SIS"/>
</dbReference>
<dbReference type="RefSeq" id="WP_091945851.1">
    <property type="nucleotide sequence ID" value="NZ_FOSV01000008.1"/>
</dbReference>
<dbReference type="GO" id="GO:0097367">
    <property type="term" value="F:carbohydrate derivative binding"/>
    <property type="evidence" value="ECO:0007669"/>
    <property type="project" value="InterPro"/>
</dbReference>
<keyword evidence="6" id="KW-1185">Reference proteome</keyword>
<dbReference type="InterPro" id="IPR046348">
    <property type="entry name" value="SIS_dom_sf"/>
</dbReference>
<dbReference type="STRING" id="414703.SAMN04488125_10839"/>
<dbReference type="GO" id="GO:0008483">
    <property type="term" value="F:transaminase activity"/>
    <property type="evidence" value="ECO:0007669"/>
    <property type="project" value="UniProtKB-KW"/>
</dbReference>
<dbReference type="CDD" id="cd05008">
    <property type="entry name" value="SIS_GlmS_GlmD_1"/>
    <property type="match status" value="1"/>
</dbReference>
<evidence type="ECO:0000256" key="1">
    <source>
        <dbReference type="ARBA" id="ARBA00022576"/>
    </source>
</evidence>
<dbReference type="SUPFAM" id="SSF53697">
    <property type="entry name" value="SIS domain"/>
    <property type="match status" value="1"/>
</dbReference>
<reference evidence="6" key="1">
    <citation type="submission" date="2016-10" db="EMBL/GenBank/DDBJ databases">
        <authorList>
            <person name="Varghese N."/>
            <person name="Submissions S."/>
        </authorList>
    </citation>
    <scope>NUCLEOTIDE SEQUENCE [LARGE SCALE GENOMIC DNA]</scope>
    <source>
        <strain evidence="6">CGMCC 1.6474</strain>
    </source>
</reference>
<dbReference type="InterPro" id="IPR001347">
    <property type="entry name" value="SIS_dom"/>
</dbReference>
<feature type="domain" description="SIS" evidence="4">
    <location>
        <begin position="31"/>
        <end position="174"/>
    </location>
</feature>
<dbReference type="EMBL" id="FOSV01000008">
    <property type="protein sequence ID" value="SFL05813.1"/>
    <property type="molecule type" value="Genomic_DNA"/>
</dbReference>
<dbReference type="Proteomes" id="UP000198804">
    <property type="component" value="Unassembled WGS sequence"/>
</dbReference>
<accession>A0A1I4EKS9</accession>
<name>A0A1I4EKS9_9HYPH</name>
<dbReference type="AlphaFoldDB" id="A0A1I4EKS9"/>
<dbReference type="GO" id="GO:1901135">
    <property type="term" value="P:carbohydrate derivative metabolic process"/>
    <property type="evidence" value="ECO:0007669"/>
    <property type="project" value="InterPro"/>
</dbReference>
<evidence type="ECO:0000256" key="2">
    <source>
        <dbReference type="ARBA" id="ARBA00022737"/>
    </source>
</evidence>
<proteinExistence type="predicted"/>
<evidence type="ECO:0000259" key="4">
    <source>
        <dbReference type="PROSITE" id="PS51464"/>
    </source>
</evidence>
<keyword evidence="1" id="KW-0808">Transferase</keyword>
<dbReference type="Gene3D" id="3.40.50.10490">
    <property type="entry name" value="Glucose-6-phosphate isomerase like protein, domain 1"/>
    <property type="match status" value="2"/>
</dbReference>
<feature type="region of interest" description="Disordered" evidence="3">
    <location>
        <begin position="318"/>
        <end position="338"/>
    </location>
</feature>
<evidence type="ECO:0000313" key="6">
    <source>
        <dbReference type="Proteomes" id="UP000198804"/>
    </source>
</evidence>
<dbReference type="CDD" id="cd05009">
    <property type="entry name" value="SIS_GlmS_GlmD_2"/>
    <property type="match status" value="1"/>
</dbReference>
<keyword evidence="2" id="KW-0677">Repeat</keyword>
<gene>
    <name evidence="5" type="ORF">SAMN04488125_10839</name>
</gene>